<dbReference type="PATRIC" id="fig|1128398.3.peg.1647"/>
<dbReference type="SMART" id="SM00382">
    <property type="entry name" value="AAA"/>
    <property type="match status" value="1"/>
</dbReference>
<evidence type="ECO:0000313" key="13">
    <source>
        <dbReference type="Proteomes" id="UP000006094"/>
    </source>
</evidence>
<keyword evidence="4 8" id="KW-0547">Nucleotide-binding</keyword>
<dbReference type="FunFam" id="3.40.50.300:FF:000213">
    <property type="entry name" value="ATP-dependent protease ATPase subunit HslU"/>
    <property type="match status" value="1"/>
</dbReference>
<evidence type="ECO:0000259" key="11">
    <source>
        <dbReference type="SMART" id="SM01086"/>
    </source>
</evidence>
<keyword evidence="13" id="KW-1185">Reference proteome</keyword>
<dbReference type="HAMAP" id="MF_00249">
    <property type="entry name" value="HslU"/>
    <property type="match status" value="1"/>
</dbReference>
<comment type="subunit">
    <text evidence="8">A double ring-shaped homohexamer of HslV is capped on each side by a ring-shaped HslU homohexamer. The assembly of the HslU/HslV complex is dependent on binding of ATP.</text>
</comment>
<evidence type="ECO:0000259" key="10">
    <source>
        <dbReference type="SMART" id="SM00382"/>
    </source>
</evidence>
<dbReference type="GO" id="GO:0008233">
    <property type="term" value="F:peptidase activity"/>
    <property type="evidence" value="ECO:0007669"/>
    <property type="project" value="UniProtKB-KW"/>
</dbReference>
<dbReference type="HOGENOM" id="CLU_033123_0_0_9"/>
<evidence type="ECO:0000256" key="6">
    <source>
        <dbReference type="ARBA" id="ARBA00023186"/>
    </source>
</evidence>
<keyword evidence="9" id="KW-0175">Coiled coil</keyword>
<reference evidence="12 13" key="1">
    <citation type="journal article" date="2012" name="PLoS ONE">
        <title>The purine-utilizing bacterium Clostridium acidurici 9a: a genome-guided metabolic reconsideration.</title>
        <authorList>
            <person name="Hartwich K."/>
            <person name="Poehlein A."/>
            <person name="Daniel R."/>
        </authorList>
    </citation>
    <scope>NUCLEOTIDE SEQUENCE [LARGE SCALE GENOMIC DNA]</scope>
    <source>
        <strain evidence="13">ATCC 7906 / DSM 604 / BCRC 14475 / CIP 104303 / KCTC 5404 / NCIMB 10678 / 9a</strain>
    </source>
</reference>
<dbReference type="STRING" id="1128398.Curi_c16080"/>
<evidence type="ECO:0000256" key="2">
    <source>
        <dbReference type="ARBA" id="ARBA00009771"/>
    </source>
</evidence>
<keyword evidence="6 8" id="KW-0143">Chaperone</keyword>
<dbReference type="Gene3D" id="1.10.8.60">
    <property type="match status" value="1"/>
</dbReference>
<keyword evidence="12" id="KW-0378">Hydrolase</keyword>
<evidence type="ECO:0000256" key="5">
    <source>
        <dbReference type="ARBA" id="ARBA00022840"/>
    </source>
</evidence>
<feature type="binding site" evidence="8">
    <location>
        <position position="341"/>
    </location>
    <ligand>
        <name>ATP</name>
        <dbReference type="ChEBI" id="CHEBI:30616"/>
    </ligand>
</feature>
<dbReference type="Pfam" id="PF00004">
    <property type="entry name" value="AAA"/>
    <property type="match status" value="1"/>
</dbReference>
<accession>K0B1P0</accession>
<evidence type="ECO:0000256" key="7">
    <source>
        <dbReference type="ARBA" id="ARBA00065893"/>
    </source>
</evidence>
<dbReference type="FunFam" id="3.40.50.300:FF:000220">
    <property type="entry name" value="ATP-dependent protease ATPase subunit HslU"/>
    <property type="match status" value="1"/>
</dbReference>
<comment type="subcellular location">
    <subcellularLocation>
        <location evidence="1 8">Cytoplasm</location>
    </subcellularLocation>
</comment>
<dbReference type="RefSeq" id="WP_014967752.1">
    <property type="nucleotide sequence ID" value="NC_018664.1"/>
</dbReference>
<comment type="similarity">
    <text evidence="2 8">Belongs to the ClpX chaperone family. HslU subfamily.</text>
</comment>
<dbReference type="AlphaFoldDB" id="K0B1P0"/>
<evidence type="ECO:0000256" key="8">
    <source>
        <dbReference type="HAMAP-Rule" id="MF_00249"/>
    </source>
</evidence>
<feature type="coiled-coil region" evidence="9">
    <location>
        <begin position="168"/>
        <end position="197"/>
    </location>
</feature>
<dbReference type="InterPro" id="IPR003593">
    <property type="entry name" value="AAA+_ATPase"/>
</dbReference>
<dbReference type="PANTHER" id="PTHR48102:SF3">
    <property type="entry name" value="ATP-DEPENDENT PROTEASE ATPASE SUBUNIT HSLU"/>
    <property type="match status" value="1"/>
</dbReference>
<protein>
    <recommendedName>
        <fullName evidence="8">ATP-dependent protease ATPase subunit HslU</fullName>
    </recommendedName>
    <alternativeName>
        <fullName evidence="8">Unfoldase HslU</fullName>
    </alternativeName>
</protein>
<dbReference type="EMBL" id="CP003326">
    <property type="protein sequence ID" value="AFS78616.1"/>
    <property type="molecule type" value="Genomic_DNA"/>
</dbReference>
<dbReference type="GO" id="GO:0043335">
    <property type="term" value="P:protein unfolding"/>
    <property type="evidence" value="ECO:0007669"/>
    <property type="project" value="UniProtKB-UniRule"/>
</dbReference>
<dbReference type="InterPro" id="IPR004491">
    <property type="entry name" value="HslU"/>
</dbReference>
<comment type="subunit">
    <text evidence="7">A double ring-shaped homohexamer of ClpQ is capped on each side by a ring-shaped ClpY homohexamer. The assembly of the ClpQ/ClpY complex is dependent on binding of ATP.</text>
</comment>
<dbReference type="InterPro" id="IPR027417">
    <property type="entry name" value="P-loop_NTPase"/>
</dbReference>
<dbReference type="GO" id="GO:0016887">
    <property type="term" value="F:ATP hydrolysis activity"/>
    <property type="evidence" value="ECO:0007669"/>
    <property type="project" value="InterPro"/>
</dbReference>
<dbReference type="SMART" id="SM01086">
    <property type="entry name" value="ClpB_D2-small"/>
    <property type="match status" value="1"/>
</dbReference>
<dbReference type="Gene3D" id="3.40.50.300">
    <property type="entry name" value="P-loop containing nucleotide triphosphate hydrolases"/>
    <property type="match status" value="2"/>
</dbReference>
<dbReference type="SUPFAM" id="SSF52540">
    <property type="entry name" value="P-loop containing nucleoside triphosphate hydrolases"/>
    <property type="match status" value="1"/>
</dbReference>
<dbReference type="InterPro" id="IPR019489">
    <property type="entry name" value="Clp_ATPase_C"/>
</dbReference>
<evidence type="ECO:0000256" key="3">
    <source>
        <dbReference type="ARBA" id="ARBA00022490"/>
    </source>
</evidence>
<dbReference type="OrthoDB" id="9804062at2"/>
<sequence>MKELTPKEIVTQLDKYIIGQNGAKKSVAVALRNRYRRSLLDDEFKEEVKPKNILMVGPTGVGKTEIARRLAKLVKAPFIKVEATKFTEVGYVGRDVDSMIRDLLETSIRMVKSEKVEKVYSRAKELADEKIIKILAPNSSSKDQSVNPLETLFGGSFNGESKVDDADIESIVEERKRIAAKLRNKELEDQLIEIEVEENNNSTIEMLSGTGLDELNINFNDLFGGLIPGKVKKRKVTIKEARRIISEQEAQKLIDIDDVVNLGIKRAEEHGIIFIDEIDKVAIKGHGSGPDVSREGVQRDILPIIEGSTVMTKYGPVRTDHILFIGAGAFHVAKVTDLIPEIQGRFPIRVNLENLTEENFKEILIKPQNAIIKQYQLLLKTEGINIEFSEKAIEEIARIAFILNEETENIGARRLHTLLEKLLEDISFHAPDIDEKNIEIDDGYVKEKIQKSSNITDVSKYII</sequence>
<dbReference type="eggNOG" id="COG1220">
    <property type="taxonomic scope" value="Bacteria"/>
</dbReference>
<dbReference type="GO" id="GO:0005524">
    <property type="term" value="F:ATP binding"/>
    <property type="evidence" value="ECO:0007669"/>
    <property type="project" value="UniProtKB-UniRule"/>
</dbReference>
<feature type="domain" description="AAA+ ATPase" evidence="10">
    <location>
        <begin position="49"/>
        <end position="356"/>
    </location>
</feature>
<keyword evidence="5 8" id="KW-0067">ATP-binding</keyword>
<dbReference type="PANTHER" id="PTHR48102">
    <property type="entry name" value="ATP-DEPENDENT CLP PROTEASE ATP-BINDING SUBUNIT CLPX-LIKE, MITOCHONDRIAL-RELATED"/>
    <property type="match status" value="1"/>
</dbReference>
<feature type="binding site" evidence="8">
    <location>
        <position position="276"/>
    </location>
    <ligand>
        <name>ATP</name>
        <dbReference type="ChEBI" id="CHEBI:30616"/>
    </ligand>
</feature>
<dbReference type="Pfam" id="PF07724">
    <property type="entry name" value="AAA_2"/>
    <property type="match status" value="1"/>
</dbReference>
<feature type="binding site" evidence="8">
    <location>
        <position position="18"/>
    </location>
    <ligand>
        <name>ATP</name>
        <dbReference type="ChEBI" id="CHEBI:30616"/>
    </ligand>
</feature>
<dbReference type="NCBIfam" id="TIGR00390">
    <property type="entry name" value="hslU"/>
    <property type="match status" value="1"/>
</dbReference>
<evidence type="ECO:0000256" key="4">
    <source>
        <dbReference type="ARBA" id="ARBA00022741"/>
    </source>
</evidence>
<evidence type="ECO:0000313" key="12">
    <source>
        <dbReference type="EMBL" id="AFS78616.1"/>
    </source>
</evidence>
<dbReference type="InterPro" id="IPR050052">
    <property type="entry name" value="ATP-dep_Clp_protease_ClpX"/>
</dbReference>
<gene>
    <name evidence="8 12" type="primary">hslU</name>
    <name evidence="12" type="ordered locus">Curi_c16080</name>
</gene>
<feature type="binding site" evidence="8">
    <location>
        <position position="413"/>
    </location>
    <ligand>
        <name>ATP</name>
        <dbReference type="ChEBI" id="CHEBI:30616"/>
    </ligand>
</feature>
<dbReference type="KEGG" id="cad:Curi_c16080"/>
<evidence type="ECO:0000256" key="1">
    <source>
        <dbReference type="ARBA" id="ARBA00004496"/>
    </source>
</evidence>
<dbReference type="InterPro" id="IPR003959">
    <property type="entry name" value="ATPase_AAA_core"/>
</dbReference>
<feature type="binding site" evidence="8">
    <location>
        <begin position="60"/>
        <end position="65"/>
    </location>
    <ligand>
        <name>ATP</name>
        <dbReference type="ChEBI" id="CHEBI:30616"/>
    </ligand>
</feature>
<proteinExistence type="inferred from homology"/>
<organism evidence="12 13">
    <name type="scientific">Gottschalkia acidurici (strain ATCC 7906 / DSM 604 / BCRC 14475 / CIP 104303 / KCTC 5404 / NCIMB 10678 / 9a)</name>
    <name type="common">Clostridium acidurici</name>
    <dbReference type="NCBI Taxonomy" id="1128398"/>
    <lineage>
        <taxon>Bacteria</taxon>
        <taxon>Bacillati</taxon>
        <taxon>Bacillota</taxon>
        <taxon>Tissierellia</taxon>
        <taxon>Tissierellales</taxon>
        <taxon>Gottschalkiaceae</taxon>
        <taxon>Gottschalkia</taxon>
    </lineage>
</organism>
<comment type="function">
    <text evidence="8">ATPase subunit of a proteasome-like degradation complex; this subunit has chaperone activity. The binding of ATP and its subsequent hydrolysis by HslU are essential for unfolding of protein substrates subsequently hydrolyzed by HslV. HslU recognizes the N-terminal part of its protein substrates and unfolds these before they are guided to HslV for hydrolysis.</text>
</comment>
<dbReference type="Proteomes" id="UP000006094">
    <property type="component" value="Chromosome"/>
</dbReference>
<feature type="domain" description="Clp ATPase C-terminal" evidence="11">
    <location>
        <begin position="355"/>
        <end position="449"/>
    </location>
</feature>
<dbReference type="GO" id="GO:0009376">
    <property type="term" value="C:HslUV protease complex"/>
    <property type="evidence" value="ECO:0007669"/>
    <property type="project" value="UniProtKB-UniRule"/>
</dbReference>
<keyword evidence="12" id="KW-0645">Protease</keyword>
<keyword evidence="3 8" id="KW-0963">Cytoplasm</keyword>
<dbReference type="GO" id="GO:0036402">
    <property type="term" value="F:proteasome-activating activity"/>
    <property type="evidence" value="ECO:0007669"/>
    <property type="project" value="UniProtKB-UniRule"/>
</dbReference>
<name>K0B1P0_GOTA9</name>
<evidence type="ECO:0000256" key="9">
    <source>
        <dbReference type="SAM" id="Coils"/>
    </source>
</evidence>
<dbReference type="NCBIfam" id="NF003544">
    <property type="entry name" value="PRK05201.1"/>
    <property type="match status" value="1"/>
</dbReference>